<feature type="compositionally biased region" description="Low complexity" evidence="1">
    <location>
        <begin position="705"/>
        <end position="720"/>
    </location>
</feature>
<sequence length="862" mass="94072">MIPSGSPTPIGGAQSVGPSLMRTNSSILGGVHNNSIPSQTSFSSLGMPRAQFNSNDLLSNISNVSSFLNHSFGNELVASGGGLDMPPLNIKQQGSTGAGVTETMGHTETNTMPFTASSGSIYGQQFQKPSTNQHGLDHPQSQQRDGLQKFQQQFSLARSQQQQLLEGLTNMNNMPSVKLEPQMVSGDQNGSVQQLQALRNMGTVRMEQQQLQSLRSLAPIKTEHQLSDPSVLLQQQPQLLQLSRQSSQAAAHMSILQQQQQQQQRLLQLQQQQQQQQQQIVNNLPRQRSHLQQQLHQQSLSARAQVKPTGYEPGVCARRLTHYMYHQQHRPEDNNIEFWRKFIYEYFAPNAKKRWCVSLYGSVRQTTGVFPQDAWHCEICSCKPGRGFETTVEVLPRLCQIKYASGTLEELLYVDMPHEYLNASGQIVLDYAKAIQESVFEQLRVVRDGQLRIVFNQDLKIASWEFCARRHEELIPRRTIIQQVSQLGAVVHKYQAAAQNASNLSAQDLQIACNSFVASARQLAKALEVPLVNDLGYTKRYVRCLQISEVVNSMKDLIDYSRETDTGPMDSLINFPKGANASTVPNYHQTQQLKEQQCMAQNLNQSNQNLSHPKGMQISSCNGGVGVNNSIGAATSISASTPGISSILLQNSISSRQETPMSTVSSPYGVGNTVQIPSASSSDSATPSSLLSMAPSSSNKNPIPTSHFSSRNSFSSLSTTEQPCKQTHEADPNDSQSSVQQILHEMLMSPHANGVSTTVNELKGIGGIARVGLTGGNCMVGNGIVSGAMDFGGMSGGITPTSTDAGIRAAINNNAMSMNGRIGINHLSQNLVGMNHQQQQDLGSRLLGSLGAVNGFNSLQFD</sequence>
<feature type="compositionally biased region" description="Polar residues" evidence="1">
    <location>
        <begin position="657"/>
        <end position="676"/>
    </location>
</feature>
<dbReference type="OrthoDB" id="774557at2759"/>
<dbReference type="AlphaFoldDB" id="A0A8T3BAI4"/>
<dbReference type="PANTHER" id="PTHR10378">
    <property type="entry name" value="LIM DOMAIN-BINDING PROTEIN"/>
    <property type="match status" value="1"/>
</dbReference>
<feature type="compositionally biased region" description="Low complexity" evidence="1">
    <location>
        <begin position="677"/>
        <end position="698"/>
    </location>
</feature>
<dbReference type="Pfam" id="PF01803">
    <property type="entry name" value="LIM_bind"/>
    <property type="match status" value="1"/>
</dbReference>
<dbReference type="InterPro" id="IPR029005">
    <property type="entry name" value="LIM-bd/SEUSS"/>
</dbReference>
<feature type="region of interest" description="Disordered" evidence="1">
    <location>
        <begin position="1"/>
        <end position="26"/>
    </location>
</feature>
<dbReference type="Proteomes" id="UP000829196">
    <property type="component" value="Unassembled WGS sequence"/>
</dbReference>
<evidence type="ECO:0000256" key="1">
    <source>
        <dbReference type="SAM" id="MobiDB-lite"/>
    </source>
</evidence>
<protein>
    <recommendedName>
        <fullName evidence="4">Transcriptional corepressor SEUSS</fullName>
    </recommendedName>
</protein>
<keyword evidence="3" id="KW-1185">Reference proteome</keyword>
<comment type="caution">
    <text evidence="2">The sequence shown here is derived from an EMBL/GenBank/DDBJ whole genome shotgun (WGS) entry which is preliminary data.</text>
</comment>
<organism evidence="2 3">
    <name type="scientific">Dendrobium nobile</name>
    <name type="common">Orchid</name>
    <dbReference type="NCBI Taxonomy" id="94219"/>
    <lineage>
        <taxon>Eukaryota</taxon>
        <taxon>Viridiplantae</taxon>
        <taxon>Streptophyta</taxon>
        <taxon>Embryophyta</taxon>
        <taxon>Tracheophyta</taxon>
        <taxon>Spermatophyta</taxon>
        <taxon>Magnoliopsida</taxon>
        <taxon>Liliopsida</taxon>
        <taxon>Asparagales</taxon>
        <taxon>Orchidaceae</taxon>
        <taxon>Epidendroideae</taxon>
        <taxon>Malaxideae</taxon>
        <taxon>Dendrobiinae</taxon>
        <taxon>Dendrobium</taxon>
    </lineage>
</organism>
<evidence type="ECO:0008006" key="4">
    <source>
        <dbReference type="Google" id="ProtNLM"/>
    </source>
</evidence>
<reference evidence="2" key="1">
    <citation type="journal article" date="2022" name="Front. Genet.">
        <title>Chromosome-Scale Assembly of the Dendrobium nobile Genome Provides Insights Into the Molecular Mechanism of the Biosynthesis of the Medicinal Active Ingredient of Dendrobium.</title>
        <authorList>
            <person name="Xu Q."/>
            <person name="Niu S.-C."/>
            <person name="Li K.-L."/>
            <person name="Zheng P.-J."/>
            <person name="Zhang X.-J."/>
            <person name="Jia Y."/>
            <person name="Liu Y."/>
            <person name="Niu Y.-X."/>
            <person name="Yu L.-H."/>
            <person name="Chen D.-F."/>
            <person name="Zhang G.-Q."/>
        </authorList>
    </citation>
    <scope>NUCLEOTIDE SEQUENCE</scope>
    <source>
        <tissue evidence="2">Leaf</tissue>
    </source>
</reference>
<evidence type="ECO:0000313" key="3">
    <source>
        <dbReference type="Proteomes" id="UP000829196"/>
    </source>
</evidence>
<feature type="region of interest" description="Disordered" evidence="1">
    <location>
        <begin position="120"/>
        <end position="146"/>
    </location>
</feature>
<gene>
    <name evidence="2" type="ORF">KFK09_014012</name>
</gene>
<proteinExistence type="predicted"/>
<name>A0A8T3BAI4_DENNO</name>
<dbReference type="EMBL" id="JAGYWB010000010">
    <property type="protein sequence ID" value="KAI0507884.1"/>
    <property type="molecule type" value="Genomic_DNA"/>
</dbReference>
<feature type="region of interest" description="Disordered" evidence="1">
    <location>
        <begin position="657"/>
        <end position="739"/>
    </location>
</feature>
<accession>A0A8T3BAI4</accession>
<evidence type="ECO:0000313" key="2">
    <source>
        <dbReference type="EMBL" id="KAI0507884.1"/>
    </source>
</evidence>
<feature type="compositionally biased region" description="Polar residues" evidence="1">
    <location>
        <begin position="120"/>
        <end position="145"/>
    </location>
</feature>